<dbReference type="InterPro" id="IPR032710">
    <property type="entry name" value="NTF2-like_dom_sf"/>
</dbReference>
<dbReference type="EMBL" id="WIBF01000035">
    <property type="protein sequence ID" value="MQQ10875.1"/>
    <property type="molecule type" value="Genomic_DNA"/>
</dbReference>
<comment type="caution">
    <text evidence="6">The sequence shown here is derived from an EMBL/GenBank/DDBJ whole genome shotgun (WGS) entry which is preliminary data.</text>
</comment>
<evidence type="ECO:0000259" key="5">
    <source>
        <dbReference type="Pfam" id="PF04335"/>
    </source>
</evidence>
<evidence type="ECO:0000313" key="6">
    <source>
        <dbReference type="EMBL" id="MQQ10875.1"/>
    </source>
</evidence>
<gene>
    <name evidence="6" type="ORF">GFB49_20730</name>
</gene>
<dbReference type="SUPFAM" id="SSF54427">
    <property type="entry name" value="NTF2-like"/>
    <property type="match status" value="1"/>
</dbReference>
<keyword evidence="4" id="KW-0472">Membrane</keyword>
<sequence>LFTATLLFEFRPETRRSIDEVWTNPFGFTVLEYSIRSDRLEN</sequence>
<keyword evidence="7" id="KW-1185">Reference proteome</keyword>
<organism evidence="6 7">
    <name type="scientific">Tritonibacter litoralis</name>
    <dbReference type="NCBI Taxonomy" id="2662264"/>
    <lineage>
        <taxon>Bacteria</taxon>
        <taxon>Pseudomonadati</taxon>
        <taxon>Pseudomonadota</taxon>
        <taxon>Alphaproteobacteria</taxon>
        <taxon>Rhodobacterales</taxon>
        <taxon>Paracoccaceae</taxon>
        <taxon>Tritonibacter</taxon>
    </lineage>
</organism>
<feature type="non-terminal residue" evidence="6">
    <location>
        <position position="1"/>
    </location>
</feature>
<evidence type="ECO:0000256" key="1">
    <source>
        <dbReference type="ARBA" id="ARBA00004167"/>
    </source>
</evidence>
<evidence type="ECO:0000256" key="3">
    <source>
        <dbReference type="ARBA" id="ARBA00022989"/>
    </source>
</evidence>
<evidence type="ECO:0000256" key="4">
    <source>
        <dbReference type="ARBA" id="ARBA00023136"/>
    </source>
</evidence>
<reference evidence="6 7" key="1">
    <citation type="submission" date="2019-10" db="EMBL/GenBank/DDBJ databases">
        <title>Epibacterium sp. nov., isolated from seawater.</title>
        <authorList>
            <person name="Zhang X."/>
            <person name="Li N."/>
        </authorList>
    </citation>
    <scope>NUCLEOTIDE SEQUENCE [LARGE SCALE GENOMIC DNA]</scope>
    <source>
        <strain evidence="6 7">SM1979</strain>
    </source>
</reference>
<dbReference type="Pfam" id="PF04335">
    <property type="entry name" value="VirB8"/>
    <property type="match status" value="1"/>
</dbReference>
<accession>A0A843YMN1</accession>
<evidence type="ECO:0000256" key="2">
    <source>
        <dbReference type="ARBA" id="ARBA00022692"/>
    </source>
</evidence>
<comment type="subcellular location">
    <subcellularLocation>
        <location evidence="1">Membrane</location>
        <topology evidence="1">Single-pass membrane protein</topology>
    </subcellularLocation>
</comment>
<name>A0A843YMN1_9RHOB</name>
<feature type="domain" description="Bacterial virulence protein VirB8" evidence="5">
    <location>
        <begin position="2"/>
        <end position="37"/>
    </location>
</feature>
<dbReference type="RefSeq" id="WP_214644994.1">
    <property type="nucleotide sequence ID" value="NZ_WIBF01000035.1"/>
</dbReference>
<proteinExistence type="predicted"/>
<keyword evidence="3" id="KW-1133">Transmembrane helix</keyword>
<dbReference type="Proteomes" id="UP000444174">
    <property type="component" value="Unassembled WGS sequence"/>
</dbReference>
<dbReference type="Gene3D" id="3.10.450.230">
    <property type="entry name" value="VirB8 protein"/>
    <property type="match status" value="1"/>
</dbReference>
<evidence type="ECO:0000313" key="7">
    <source>
        <dbReference type="Proteomes" id="UP000444174"/>
    </source>
</evidence>
<keyword evidence="2" id="KW-0812">Transmembrane</keyword>
<protein>
    <submittedName>
        <fullName evidence="6">Type IV secretion system protein</fullName>
    </submittedName>
</protein>
<dbReference type="InterPro" id="IPR007430">
    <property type="entry name" value="VirB8"/>
</dbReference>
<dbReference type="GO" id="GO:0016020">
    <property type="term" value="C:membrane"/>
    <property type="evidence" value="ECO:0007669"/>
    <property type="project" value="UniProtKB-SubCell"/>
</dbReference>
<dbReference type="AlphaFoldDB" id="A0A843YMN1"/>